<keyword evidence="2" id="KW-1185">Reference proteome</keyword>
<accession>A0AAP5IG39</accession>
<organism evidence="1 2">
    <name type="scientific">Aetokthonos hydrillicola Thurmond2011</name>
    <dbReference type="NCBI Taxonomy" id="2712845"/>
    <lineage>
        <taxon>Bacteria</taxon>
        <taxon>Bacillati</taxon>
        <taxon>Cyanobacteriota</taxon>
        <taxon>Cyanophyceae</taxon>
        <taxon>Nostocales</taxon>
        <taxon>Hapalosiphonaceae</taxon>
        <taxon>Aetokthonos</taxon>
    </lineage>
</organism>
<dbReference type="EMBL" id="JAALHA020000052">
    <property type="protein sequence ID" value="MDR9900991.1"/>
    <property type="molecule type" value="Genomic_DNA"/>
</dbReference>
<dbReference type="AlphaFoldDB" id="A0AAP5IG39"/>
<protein>
    <submittedName>
        <fullName evidence="1">Uncharacterized protein</fullName>
    </submittedName>
</protein>
<reference evidence="2" key="1">
    <citation type="journal article" date="2021" name="Science">
        <title>Hunting the eagle killer: A cyanobacterial neurotoxin causes vacuolar myelinopathy.</title>
        <authorList>
            <person name="Breinlinger S."/>
            <person name="Phillips T.J."/>
            <person name="Haram B.N."/>
            <person name="Mares J."/>
            <person name="Martinez Yerena J.A."/>
            <person name="Hrouzek P."/>
            <person name="Sobotka R."/>
            <person name="Henderson W.M."/>
            <person name="Schmieder P."/>
            <person name="Williams S.M."/>
            <person name="Lauderdale J.D."/>
            <person name="Wilde H.D."/>
            <person name="Gerrin W."/>
            <person name="Kust A."/>
            <person name="Washington J.W."/>
            <person name="Wagner C."/>
            <person name="Geier B."/>
            <person name="Liebeke M."/>
            <person name="Enke H."/>
            <person name="Niedermeyer T.H.J."/>
            <person name="Wilde S.B."/>
        </authorList>
    </citation>
    <scope>NUCLEOTIDE SEQUENCE [LARGE SCALE GENOMIC DNA]</scope>
    <source>
        <strain evidence="2">Thurmond2011</strain>
    </source>
</reference>
<dbReference type="RefSeq" id="WP_310834562.1">
    <property type="nucleotide sequence ID" value="NZ_JAALHA020000052.1"/>
</dbReference>
<comment type="caution">
    <text evidence="1">The sequence shown here is derived from an EMBL/GenBank/DDBJ whole genome shotgun (WGS) entry which is preliminary data.</text>
</comment>
<evidence type="ECO:0000313" key="1">
    <source>
        <dbReference type="EMBL" id="MDR9900991.1"/>
    </source>
</evidence>
<evidence type="ECO:0000313" key="2">
    <source>
        <dbReference type="Proteomes" id="UP000667802"/>
    </source>
</evidence>
<sequence>MALSALFGEAFEKLLDAIGPDREQAGTAYEELRLRLIRFFRWEGCPNGEDCTDEVLNRVAAKLTAGERIANPVAYAGGVARLVLKETNRKQAREMQQPLAGPVDRAVQPSFARELEESGEQPARRLRCFEQCLGDLPGESQQFLLEYYRGEAALRIRNRQRMATRLNISLNSLRNRALRLREKLEACVGACLGS</sequence>
<gene>
    <name evidence="1" type="ORF">G7B40_042220</name>
</gene>
<proteinExistence type="predicted"/>
<dbReference type="Proteomes" id="UP000667802">
    <property type="component" value="Unassembled WGS sequence"/>
</dbReference>
<name>A0AAP5IG39_9CYAN</name>